<dbReference type="EnsemblPlants" id="ONIVA01G44660.1">
    <property type="protein sequence ID" value="ONIVA01G44660.1"/>
    <property type="gene ID" value="ONIVA01G44660"/>
</dbReference>
<reference evidence="2" key="2">
    <citation type="submission" date="2018-04" db="EMBL/GenBank/DDBJ databases">
        <title>OnivRS2 (Oryza nivara Reference Sequence Version 2).</title>
        <authorList>
            <person name="Zhang J."/>
            <person name="Kudrna D."/>
            <person name="Lee S."/>
            <person name="Talag J."/>
            <person name="Rajasekar S."/>
            <person name="Welchert J."/>
            <person name="Hsing Y.-I."/>
            <person name="Wing R.A."/>
        </authorList>
    </citation>
    <scope>NUCLEOTIDE SEQUENCE [LARGE SCALE GENOMIC DNA]</scope>
</reference>
<dbReference type="Gramene" id="ONIVA01G44660.1">
    <property type="protein sequence ID" value="ONIVA01G44660.1"/>
    <property type="gene ID" value="ONIVA01G44660"/>
</dbReference>
<name>A0A0E0FWR1_ORYNI</name>
<evidence type="ECO:0008006" key="4">
    <source>
        <dbReference type="Google" id="ProtNLM"/>
    </source>
</evidence>
<dbReference type="AlphaFoldDB" id="A0A0E0FWR1"/>
<sequence length="77" mass="7698">MLAAGAALLLLVCAASLRYSTAPKKLLSGGVSIEEPRAEECDICGGHGHVLWHAQAREIAGPTSAAPANTSAAAAAM</sequence>
<dbReference type="HOGENOM" id="CLU_2642282_0_0_1"/>
<keyword evidence="3" id="KW-1185">Reference proteome</keyword>
<evidence type="ECO:0000256" key="1">
    <source>
        <dbReference type="SAM" id="SignalP"/>
    </source>
</evidence>
<dbReference type="Proteomes" id="UP000006591">
    <property type="component" value="Chromosome 1"/>
</dbReference>
<feature type="signal peptide" evidence="1">
    <location>
        <begin position="1"/>
        <end position="22"/>
    </location>
</feature>
<reference evidence="2" key="1">
    <citation type="submission" date="2015-04" db="UniProtKB">
        <authorList>
            <consortium name="EnsemblPlants"/>
        </authorList>
    </citation>
    <scope>IDENTIFICATION</scope>
    <source>
        <strain evidence="2">SL10</strain>
    </source>
</reference>
<keyword evidence="1" id="KW-0732">Signal</keyword>
<organism evidence="2">
    <name type="scientific">Oryza nivara</name>
    <name type="common">Indian wild rice</name>
    <name type="synonym">Oryza sativa f. spontanea</name>
    <dbReference type="NCBI Taxonomy" id="4536"/>
    <lineage>
        <taxon>Eukaryota</taxon>
        <taxon>Viridiplantae</taxon>
        <taxon>Streptophyta</taxon>
        <taxon>Embryophyta</taxon>
        <taxon>Tracheophyta</taxon>
        <taxon>Spermatophyta</taxon>
        <taxon>Magnoliopsida</taxon>
        <taxon>Liliopsida</taxon>
        <taxon>Poales</taxon>
        <taxon>Poaceae</taxon>
        <taxon>BOP clade</taxon>
        <taxon>Oryzoideae</taxon>
        <taxon>Oryzeae</taxon>
        <taxon>Oryzinae</taxon>
        <taxon>Oryza</taxon>
    </lineage>
</organism>
<evidence type="ECO:0000313" key="2">
    <source>
        <dbReference type="EnsemblPlants" id="ONIVA01G44660.1"/>
    </source>
</evidence>
<accession>A0A0E0FWR1</accession>
<evidence type="ECO:0000313" key="3">
    <source>
        <dbReference type="Proteomes" id="UP000006591"/>
    </source>
</evidence>
<feature type="chain" id="PRO_5002359619" description="Secreted protein" evidence="1">
    <location>
        <begin position="23"/>
        <end position="77"/>
    </location>
</feature>
<proteinExistence type="predicted"/>
<protein>
    <recommendedName>
        <fullName evidence="4">Secreted protein</fullName>
    </recommendedName>
</protein>